<dbReference type="AlphaFoldDB" id="A0A8J4ETW6"/>
<dbReference type="PANTHER" id="PTHR37904">
    <property type="entry name" value="OS10G0566900 PROTEIN"/>
    <property type="match status" value="1"/>
</dbReference>
<comment type="caution">
    <text evidence="1">The sequence shown here is derived from an EMBL/GenBank/DDBJ whole genome shotgun (WGS) entry which is preliminary data.</text>
</comment>
<evidence type="ECO:0000313" key="1">
    <source>
        <dbReference type="EMBL" id="GIL45436.1"/>
    </source>
</evidence>
<dbReference type="EMBL" id="BNCO01000003">
    <property type="protein sequence ID" value="GIL45436.1"/>
    <property type="molecule type" value="Genomic_DNA"/>
</dbReference>
<accession>A0A8J4ETW6</accession>
<reference evidence="1" key="1">
    <citation type="journal article" date="2021" name="Proc. Natl. Acad. Sci. U.S.A.">
        <title>Three genomes in the algal genus Volvox reveal the fate of a haploid sex-determining region after a transition to homothallism.</title>
        <authorList>
            <person name="Yamamoto K."/>
            <person name="Hamaji T."/>
            <person name="Kawai-Toyooka H."/>
            <person name="Matsuzaki R."/>
            <person name="Takahashi F."/>
            <person name="Nishimura Y."/>
            <person name="Kawachi M."/>
            <person name="Noguchi H."/>
            <person name="Minakuchi Y."/>
            <person name="Umen J.G."/>
            <person name="Toyoda A."/>
            <person name="Nozaki H."/>
        </authorList>
    </citation>
    <scope>NUCLEOTIDE SEQUENCE</scope>
    <source>
        <strain evidence="1">NIES-3780</strain>
    </source>
</reference>
<sequence length="199" mass="21126">MDFSKFKLAVQRANDSIEKWSALQEAASKLLSNAGNIIQRLPVLSDVRNFAALPQAKQLQQLVLAKQLRALEAVFGRLQANLGELEGLVRLQERLVVEVWRLLGEAPSVGVCGTVQPGGASVAQLVESIEDVWRLCRDDLAVRAAALAGLSYATSPQEFAEMHEALKSCTALLPGGGSAGSGGGCTAVMLLRSVAAAFR</sequence>
<gene>
    <name evidence="1" type="ORF">Vafri_2676</name>
</gene>
<dbReference type="Pfam" id="PF15011">
    <property type="entry name" value="CA109-like"/>
    <property type="match status" value="1"/>
</dbReference>
<proteinExistence type="predicted"/>
<protein>
    <submittedName>
        <fullName evidence="1">Uncharacterized protein</fullName>
    </submittedName>
</protein>
<evidence type="ECO:0000313" key="2">
    <source>
        <dbReference type="Proteomes" id="UP000747399"/>
    </source>
</evidence>
<dbReference type="InterPro" id="IPR038985">
    <property type="entry name" value="OPRN-like"/>
</dbReference>
<dbReference type="PANTHER" id="PTHR37904:SF2">
    <property type="entry name" value="OS10G0566900 PROTEIN"/>
    <property type="match status" value="1"/>
</dbReference>
<dbReference type="InterPro" id="IPR029159">
    <property type="entry name" value="CA109-like"/>
</dbReference>
<keyword evidence="2" id="KW-1185">Reference proteome</keyword>
<dbReference type="Proteomes" id="UP000747399">
    <property type="component" value="Unassembled WGS sequence"/>
</dbReference>
<organism evidence="1 2">
    <name type="scientific">Volvox africanus</name>
    <dbReference type="NCBI Taxonomy" id="51714"/>
    <lineage>
        <taxon>Eukaryota</taxon>
        <taxon>Viridiplantae</taxon>
        <taxon>Chlorophyta</taxon>
        <taxon>core chlorophytes</taxon>
        <taxon>Chlorophyceae</taxon>
        <taxon>CS clade</taxon>
        <taxon>Chlamydomonadales</taxon>
        <taxon>Volvocaceae</taxon>
        <taxon>Volvox</taxon>
    </lineage>
</organism>
<name>A0A8J4ETW6_9CHLO</name>